<comment type="subunit">
    <text evidence="9">Homodimer.</text>
</comment>
<dbReference type="InterPro" id="IPR000905">
    <property type="entry name" value="Gcp-like_dom"/>
</dbReference>
<dbReference type="InterPro" id="IPR043129">
    <property type="entry name" value="ATPase_NBD"/>
</dbReference>
<name>A0AAV1JWF0_9NEOP</name>
<dbReference type="PANTHER" id="PTHR11735">
    <property type="entry name" value="TRNA N6-ADENOSINE THREONYLCARBAMOYLTRANSFERASE"/>
    <property type="match status" value="1"/>
</dbReference>
<dbReference type="GO" id="GO:0005506">
    <property type="term" value="F:iron ion binding"/>
    <property type="evidence" value="ECO:0007669"/>
    <property type="project" value="InterPro"/>
</dbReference>
<comment type="subcellular location">
    <subcellularLocation>
        <location evidence="9">Mitochondrion</location>
    </subcellularLocation>
</comment>
<dbReference type="GO" id="GO:0005739">
    <property type="term" value="C:mitochondrion"/>
    <property type="evidence" value="ECO:0007669"/>
    <property type="project" value="UniProtKB-SubCell"/>
</dbReference>
<evidence type="ECO:0000313" key="11">
    <source>
        <dbReference type="EMBL" id="CAK1553639.1"/>
    </source>
</evidence>
<dbReference type="Pfam" id="PF00814">
    <property type="entry name" value="TsaD"/>
    <property type="match status" value="1"/>
</dbReference>
<dbReference type="GO" id="GO:0002949">
    <property type="term" value="P:tRNA threonylcarbamoyladenosine modification"/>
    <property type="evidence" value="ECO:0007669"/>
    <property type="project" value="UniProtKB-UniRule"/>
</dbReference>
<evidence type="ECO:0000256" key="5">
    <source>
        <dbReference type="ARBA" id="ARBA00022723"/>
    </source>
</evidence>
<dbReference type="EC" id="2.3.1.234" evidence="2"/>
<sequence>MQFVFCYNSKLISNYGRYIRLRKFHSKPLIFGIETSCDDTGCAIVDGRGNLLSESLHCQNLIHLRNGGIIPDVAQDLHRRYIELTVEDTLKKANLSMDDITALAVTLQPGLPLSLAVGMKYAKHLARKFNKPFIPIHHMEAHALVSRMQHNIPFPYLTLLISGGHCLLAIVQDINQFKLLGESLDSAPGEVFDKVSRRLKLRNVPEYSKMSGGQAIEASASKASDPHCFKLPLPLANYKDCNFSFNGLKTSTLLHLHRKEKEHNIEGDELIPEVSDLCAALLMAVTRHLVHRTQRAIEFCKQRKLIPETEGRLVVSGGVACNNFIFKNLTILCNEMEYDIFRPDPKLCTDNGVMIAWNGLEKWRGGVDIVTDLNSLDIKAVSPLGDYNADTLDKNACLNWRRYGGLVRESPIINLVHLYEPELFETIFRQNDRYPARRSHIAMLHYRLGMDQIGGAYEVRFKETFQGLKMQKKYVAVTDRVVTQFLQWLKDKEMSTITDFLPYLNRLNLEVIGAVVFDESFNSFSDPEQLVSSRSNKIISAAFGSNSGIMKLDKGVMWKLFTTPLYRKLAKSQEYLEKVSKDILLKKLNYYAINSESNDSSLLSSFMQLPGVDVKDIVGMMVDILMAGIDTTSYTTSFALYHIATNPDCQKELFREALSLLPDEKTEISASVLAKAVYLKSCVKESLRLNPVAIGVGRVLQNDVILKGYKIPSGTVVVTQNMVASRLPQYVRNPSRFIPERYLRGSTQYEDIHPFLSLPFGFGPRSCIARRLAEQNMCITIMKIVRNYKIEWLGGKLGVKTLLINKPDQPISLKLTPRSGI</sequence>
<comment type="similarity">
    <text evidence="9">Belongs to the KAE1 / TsaD family.</text>
</comment>
<dbReference type="PRINTS" id="PR00789">
    <property type="entry name" value="OSIALOPTASE"/>
</dbReference>
<dbReference type="SUPFAM" id="SSF48264">
    <property type="entry name" value="Cytochrome P450"/>
    <property type="match status" value="1"/>
</dbReference>
<keyword evidence="5 9" id="KW-0479">Metal-binding</keyword>
<keyword evidence="6" id="KW-0560">Oxidoreductase</keyword>
<dbReference type="Gene3D" id="3.30.420.40">
    <property type="match status" value="2"/>
</dbReference>
<evidence type="ECO:0000256" key="2">
    <source>
        <dbReference type="ARBA" id="ARBA00012156"/>
    </source>
</evidence>
<evidence type="ECO:0000256" key="6">
    <source>
        <dbReference type="ARBA" id="ARBA00023033"/>
    </source>
</evidence>
<evidence type="ECO:0000256" key="3">
    <source>
        <dbReference type="ARBA" id="ARBA00022679"/>
    </source>
</evidence>
<dbReference type="InterPro" id="IPR036396">
    <property type="entry name" value="Cyt_P450_sf"/>
</dbReference>
<dbReference type="NCBIfam" id="TIGR00329">
    <property type="entry name" value="gcp_kae1"/>
    <property type="match status" value="1"/>
</dbReference>
<evidence type="ECO:0000256" key="8">
    <source>
        <dbReference type="ARBA" id="ARBA00048117"/>
    </source>
</evidence>
<dbReference type="InterPro" id="IPR017861">
    <property type="entry name" value="KAE1/TsaD"/>
</dbReference>
<evidence type="ECO:0000259" key="10">
    <source>
        <dbReference type="Pfam" id="PF00814"/>
    </source>
</evidence>
<dbReference type="PROSITE" id="PS00086">
    <property type="entry name" value="CYTOCHROME_P450"/>
    <property type="match status" value="1"/>
</dbReference>
<dbReference type="GO" id="GO:0016705">
    <property type="term" value="F:oxidoreductase activity, acting on paired donors, with incorporation or reduction of molecular oxygen"/>
    <property type="evidence" value="ECO:0007669"/>
    <property type="project" value="InterPro"/>
</dbReference>
<evidence type="ECO:0000256" key="9">
    <source>
        <dbReference type="HAMAP-Rule" id="MF_03179"/>
    </source>
</evidence>
<dbReference type="Gene3D" id="1.10.630.10">
    <property type="entry name" value="Cytochrome P450"/>
    <property type="match status" value="1"/>
</dbReference>
<dbReference type="GO" id="GO:0004497">
    <property type="term" value="F:monooxygenase activity"/>
    <property type="evidence" value="ECO:0007669"/>
    <property type="project" value="UniProtKB-KW"/>
</dbReference>
<dbReference type="PANTHER" id="PTHR11735:SF6">
    <property type="entry name" value="TRNA N6-ADENOSINE THREONYLCARBAMOYLTRANSFERASE, MITOCHONDRIAL"/>
    <property type="match status" value="1"/>
</dbReference>
<evidence type="ECO:0000256" key="1">
    <source>
        <dbReference type="ARBA" id="ARBA00010617"/>
    </source>
</evidence>
<dbReference type="SUPFAM" id="SSF53067">
    <property type="entry name" value="Actin-like ATPase domain"/>
    <property type="match status" value="1"/>
</dbReference>
<dbReference type="InterPro" id="IPR017972">
    <property type="entry name" value="Cyt_P450_CS"/>
</dbReference>
<accession>A0AAV1JWF0</accession>
<comment type="catalytic activity">
    <reaction evidence="8 9">
        <text>L-threonylcarbamoyladenylate + adenosine(37) in tRNA = N(6)-L-threonylcarbamoyladenosine(37) in tRNA + AMP + H(+)</text>
        <dbReference type="Rhea" id="RHEA:37059"/>
        <dbReference type="Rhea" id="RHEA-COMP:10162"/>
        <dbReference type="Rhea" id="RHEA-COMP:10163"/>
        <dbReference type="ChEBI" id="CHEBI:15378"/>
        <dbReference type="ChEBI" id="CHEBI:73682"/>
        <dbReference type="ChEBI" id="CHEBI:74411"/>
        <dbReference type="ChEBI" id="CHEBI:74418"/>
        <dbReference type="ChEBI" id="CHEBI:456215"/>
        <dbReference type="EC" id="2.3.1.234"/>
    </reaction>
</comment>
<dbReference type="CDD" id="cd24134">
    <property type="entry name" value="ASKHA_NBD_OSGEPL1_QRI7_euk"/>
    <property type="match status" value="1"/>
</dbReference>
<dbReference type="GO" id="GO:0061711">
    <property type="term" value="F:tRNA N(6)-L-threonylcarbamoyladenine synthase activity"/>
    <property type="evidence" value="ECO:0007669"/>
    <property type="project" value="UniProtKB-EC"/>
</dbReference>
<keyword evidence="6" id="KW-0503">Monooxygenase</keyword>
<comment type="function">
    <text evidence="9">Required for the formation of a threonylcarbamoyl group on adenosine at position 37 (t(6)A37) in mitochondrial tRNAs that read codons beginning with adenine. Probably involved in the transfer of the threonylcarbamoyl moiety of threonylcarbamoyl-AMP (TC-AMP) to the N6 group of A37. Involved in mitochondrial genome maintenance.</text>
</comment>
<dbReference type="Pfam" id="PF00067">
    <property type="entry name" value="p450"/>
    <property type="match status" value="1"/>
</dbReference>
<keyword evidence="4 9" id="KW-0819">tRNA processing</keyword>
<dbReference type="AlphaFoldDB" id="A0AAV1JWF0"/>
<organism evidence="11 12">
    <name type="scientific">Leptosia nina</name>
    <dbReference type="NCBI Taxonomy" id="320188"/>
    <lineage>
        <taxon>Eukaryota</taxon>
        <taxon>Metazoa</taxon>
        <taxon>Ecdysozoa</taxon>
        <taxon>Arthropoda</taxon>
        <taxon>Hexapoda</taxon>
        <taxon>Insecta</taxon>
        <taxon>Pterygota</taxon>
        <taxon>Neoptera</taxon>
        <taxon>Endopterygota</taxon>
        <taxon>Lepidoptera</taxon>
        <taxon>Glossata</taxon>
        <taxon>Ditrysia</taxon>
        <taxon>Papilionoidea</taxon>
        <taxon>Pieridae</taxon>
        <taxon>Pierinae</taxon>
        <taxon>Leptosia</taxon>
    </lineage>
</organism>
<evidence type="ECO:0000313" key="12">
    <source>
        <dbReference type="Proteomes" id="UP001497472"/>
    </source>
</evidence>
<keyword evidence="12" id="KW-1185">Reference proteome</keyword>
<comment type="cofactor">
    <cofactor evidence="9">
        <name>a divalent metal cation</name>
        <dbReference type="ChEBI" id="CHEBI:60240"/>
    </cofactor>
    <text evidence="9">Binds 1 divalent metal cation per subunit.</text>
</comment>
<gene>
    <name evidence="11" type="ORF">LNINA_LOCUS12610</name>
</gene>
<dbReference type="GO" id="GO:0020037">
    <property type="term" value="F:heme binding"/>
    <property type="evidence" value="ECO:0007669"/>
    <property type="project" value="InterPro"/>
</dbReference>
<keyword evidence="3 9" id="KW-0808">Transferase</keyword>
<dbReference type="Proteomes" id="UP001497472">
    <property type="component" value="Unassembled WGS sequence"/>
</dbReference>
<dbReference type="InterPro" id="IPR001128">
    <property type="entry name" value="Cyt_P450"/>
</dbReference>
<comment type="similarity">
    <text evidence="1">Belongs to the cytochrome P450 family.</text>
</comment>
<comment type="caution">
    <text evidence="11">The sequence shown here is derived from an EMBL/GenBank/DDBJ whole genome shotgun (WGS) entry which is preliminary data.</text>
</comment>
<keyword evidence="7 9" id="KW-0012">Acyltransferase</keyword>
<protein>
    <recommendedName>
        <fullName evidence="2">N(6)-L-threonylcarbamoyladenine synthase</fullName>
        <ecNumber evidence="2">2.3.1.234</ecNumber>
    </recommendedName>
</protein>
<proteinExistence type="inferred from homology"/>
<dbReference type="HAMAP" id="MF_01445">
    <property type="entry name" value="TsaD"/>
    <property type="match status" value="1"/>
</dbReference>
<reference evidence="11 12" key="1">
    <citation type="submission" date="2023-11" db="EMBL/GenBank/DDBJ databases">
        <authorList>
            <person name="Okamura Y."/>
        </authorList>
    </citation>
    <scope>NUCLEOTIDE SEQUENCE [LARGE SCALE GENOMIC DNA]</scope>
</reference>
<dbReference type="EMBL" id="CAVLEF010000225">
    <property type="protein sequence ID" value="CAK1553639.1"/>
    <property type="molecule type" value="Genomic_DNA"/>
</dbReference>
<feature type="domain" description="Gcp-like" evidence="10">
    <location>
        <begin position="51"/>
        <end position="357"/>
    </location>
</feature>
<dbReference type="CDD" id="cd11054">
    <property type="entry name" value="CYP24A1-like"/>
    <property type="match status" value="1"/>
</dbReference>
<dbReference type="InterPro" id="IPR022450">
    <property type="entry name" value="TsaD"/>
</dbReference>
<keyword evidence="9" id="KW-0496">Mitochondrion</keyword>
<evidence type="ECO:0000256" key="4">
    <source>
        <dbReference type="ARBA" id="ARBA00022694"/>
    </source>
</evidence>
<evidence type="ECO:0000256" key="7">
    <source>
        <dbReference type="ARBA" id="ARBA00023315"/>
    </source>
</evidence>